<accession>A0A3P7LX13</accession>
<protein>
    <submittedName>
        <fullName evidence="2">Uncharacterized protein</fullName>
    </submittedName>
</protein>
<organism evidence="2 3">
    <name type="scientific">Dibothriocephalus latus</name>
    <name type="common">Fish tapeworm</name>
    <name type="synonym">Diphyllobothrium latum</name>
    <dbReference type="NCBI Taxonomy" id="60516"/>
    <lineage>
        <taxon>Eukaryota</taxon>
        <taxon>Metazoa</taxon>
        <taxon>Spiralia</taxon>
        <taxon>Lophotrochozoa</taxon>
        <taxon>Platyhelminthes</taxon>
        <taxon>Cestoda</taxon>
        <taxon>Eucestoda</taxon>
        <taxon>Diphyllobothriidea</taxon>
        <taxon>Diphyllobothriidae</taxon>
        <taxon>Dibothriocephalus</taxon>
    </lineage>
</organism>
<feature type="region of interest" description="Disordered" evidence="1">
    <location>
        <begin position="1"/>
        <end position="36"/>
    </location>
</feature>
<feature type="non-terminal residue" evidence="2">
    <location>
        <position position="161"/>
    </location>
</feature>
<name>A0A3P7LX13_DIBLA</name>
<proteinExistence type="predicted"/>
<evidence type="ECO:0000256" key="1">
    <source>
        <dbReference type="SAM" id="MobiDB-lite"/>
    </source>
</evidence>
<evidence type="ECO:0000313" key="3">
    <source>
        <dbReference type="Proteomes" id="UP000281553"/>
    </source>
</evidence>
<sequence length="161" mass="17258">MCDPTRKKACAPSDSNEDGEKMTGLASTLAPNPRQSSVLVPHVHPLELPARFKSKGQSKVKHESAPVKAENLSEDVRSTLHEAEMEQEFARIPGERTRLGDVASIVTQNARSSTGGGQHPSTQILVDLSGRPELFTLARSAVTKFLADSGTQGGKRRNGST</sequence>
<reference evidence="2 3" key="1">
    <citation type="submission" date="2018-11" db="EMBL/GenBank/DDBJ databases">
        <authorList>
            <consortium name="Pathogen Informatics"/>
        </authorList>
    </citation>
    <scope>NUCLEOTIDE SEQUENCE [LARGE SCALE GENOMIC DNA]</scope>
</reference>
<feature type="region of interest" description="Disordered" evidence="1">
    <location>
        <begin position="54"/>
        <end position="73"/>
    </location>
</feature>
<evidence type="ECO:0000313" key="2">
    <source>
        <dbReference type="EMBL" id="VDN14638.1"/>
    </source>
</evidence>
<keyword evidence="3" id="KW-1185">Reference proteome</keyword>
<dbReference type="EMBL" id="UYRU01059866">
    <property type="protein sequence ID" value="VDN14638.1"/>
    <property type="molecule type" value="Genomic_DNA"/>
</dbReference>
<gene>
    <name evidence="2" type="ORF">DILT_LOCUS10469</name>
</gene>
<dbReference type="Proteomes" id="UP000281553">
    <property type="component" value="Unassembled WGS sequence"/>
</dbReference>
<feature type="compositionally biased region" description="Polar residues" evidence="1">
    <location>
        <begin position="25"/>
        <end position="36"/>
    </location>
</feature>
<dbReference type="AlphaFoldDB" id="A0A3P7LX13"/>
<dbReference type="OrthoDB" id="6270239at2759"/>